<dbReference type="Proteomes" id="UP000295621">
    <property type="component" value="Unassembled WGS sequence"/>
</dbReference>
<proteinExistence type="predicted"/>
<feature type="transmembrane region" description="Helical" evidence="2">
    <location>
        <begin position="104"/>
        <end position="122"/>
    </location>
</feature>
<dbReference type="InterPro" id="IPR022062">
    <property type="entry name" value="DUF3618"/>
</dbReference>
<name>A0A4R4RFF7_9ACTN</name>
<accession>A0A4R4RFF7</accession>
<dbReference type="OrthoDB" id="5193679at2"/>
<evidence type="ECO:0000256" key="1">
    <source>
        <dbReference type="SAM" id="MobiDB-lite"/>
    </source>
</evidence>
<reference evidence="3 4" key="1">
    <citation type="submission" date="2019-02" db="EMBL/GenBank/DDBJ databases">
        <title>Draft genome sequences of novel Actinobacteria.</title>
        <authorList>
            <person name="Sahin N."/>
            <person name="Ay H."/>
            <person name="Saygin H."/>
        </authorList>
    </citation>
    <scope>NUCLEOTIDE SEQUENCE [LARGE SCALE GENOMIC DNA]</scope>
    <source>
        <strain evidence="3 4">KC603</strain>
    </source>
</reference>
<dbReference type="Pfam" id="PF12277">
    <property type="entry name" value="DUF3618"/>
    <property type="match status" value="1"/>
</dbReference>
<dbReference type="AlphaFoldDB" id="A0A4R4RFF7"/>
<evidence type="ECO:0000256" key="2">
    <source>
        <dbReference type="SAM" id="Phobius"/>
    </source>
</evidence>
<keyword evidence="2" id="KW-0472">Membrane</keyword>
<protein>
    <submittedName>
        <fullName evidence="3">DUF3618 domain-containing protein</fullName>
    </submittedName>
</protein>
<sequence length="125" mass="13577">MEPCIGTVDPNDPRTEEVPVTANEPVLPASRQPVPLAPEVQAELDKRPRSARQIEQDITARTERLAANIDELTARLSPSRLVKDGTAGIRARITTPEGSPRLEVVGAVAGAVLVLGVLMWRARRR</sequence>
<keyword evidence="4" id="KW-1185">Reference proteome</keyword>
<evidence type="ECO:0000313" key="4">
    <source>
        <dbReference type="Proteomes" id="UP000295621"/>
    </source>
</evidence>
<keyword evidence="2" id="KW-0812">Transmembrane</keyword>
<feature type="region of interest" description="Disordered" evidence="1">
    <location>
        <begin position="1"/>
        <end position="36"/>
    </location>
</feature>
<organism evidence="3 4">
    <name type="scientific">Jiangella ureilytica</name>
    <dbReference type="NCBI Taxonomy" id="2530374"/>
    <lineage>
        <taxon>Bacteria</taxon>
        <taxon>Bacillati</taxon>
        <taxon>Actinomycetota</taxon>
        <taxon>Actinomycetes</taxon>
        <taxon>Jiangellales</taxon>
        <taxon>Jiangellaceae</taxon>
        <taxon>Jiangella</taxon>
    </lineage>
</organism>
<keyword evidence="2" id="KW-1133">Transmembrane helix</keyword>
<evidence type="ECO:0000313" key="3">
    <source>
        <dbReference type="EMBL" id="TDC47956.1"/>
    </source>
</evidence>
<comment type="caution">
    <text evidence="3">The sequence shown here is derived from an EMBL/GenBank/DDBJ whole genome shotgun (WGS) entry which is preliminary data.</text>
</comment>
<dbReference type="EMBL" id="SMKL01000065">
    <property type="protein sequence ID" value="TDC47956.1"/>
    <property type="molecule type" value="Genomic_DNA"/>
</dbReference>
<gene>
    <name evidence="3" type="ORF">E1212_22865</name>
</gene>